<evidence type="ECO:0000313" key="2">
    <source>
        <dbReference type="EMBL" id="MCI31496.1"/>
    </source>
</evidence>
<accession>A0A392R6K7</accession>
<dbReference type="InterPro" id="IPR029472">
    <property type="entry name" value="Copia-like_N"/>
</dbReference>
<evidence type="ECO:0000259" key="1">
    <source>
        <dbReference type="Pfam" id="PF14244"/>
    </source>
</evidence>
<evidence type="ECO:0000313" key="3">
    <source>
        <dbReference type="Proteomes" id="UP000265520"/>
    </source>
</evidence>
<reference evidence="2 3" key="1">
    <citation type="journal article" date="2018" name="Front. Plant Sci.">
        <title>Red Clover (Trifolium pratense) and Zigzag Clover (T. medium) - A Picture of Genomic Similarities and Differences.</title>
        <authorList>
            <person name="Dluhosova J."/>
            <person name="Istvanek J."/>
            <person name="Nedelnik J."/>
            <person name="Repkova J."/>
        </authorList>
    </citation>
    <scope>NUCLEOTIDE SEQUENCE [LARGE SCALE GENOMIC DNA]</scope>
    <source>
        <strain evidence="3">cv. 10/8</strain>
        <tissue evidence="2">Leaf</tissue>
    </source>
</reference>
<dbReference type="AlphaFoldDB" id="A0A392R6K7"/>
<dbReference type="Pfam" id="PF14244">
    <property type="entry name" value="Retrotran_gag_3"/>
    <property type="match status" value="1"/>
</dbReference>
<dbReference type="EMBL" id="LXQA010187498">
    <property type="protein sequence ID" value="MCI31496.1"/>
    <property type="molecule type" value="Genomic_DNA"/>
</dbReference>
<protein>
    <recommendedName>
        <fullName evidence="1">Retrotransposon Copia-like N-terminal domain-containing protein</fullName>
    </recommendedName>
</protein>
<name>A0A392R6K7_9FABA</name>
<sequence>MSSSELCFASLSSSLWLVEIPAPAGMQPRRCAFDPSQNPGDVYYVHASDGPSSIAVKLVLNHSNYQAWARSMRQALG</sequence>
<organism evidence="2 3">
    <name type="scientific">Trifolium medium</name>
    <dbReference type="NCBI Taxonomy" id="97028"/>
    <lineage>
        <taxon>Eukaryota</taxon>
        <taxon>Viridiplantae</taxon>
        <taxon>Streptophyta</taxon>
        <taxon>Embryophyta</taxon>
        <taxon>Tracheophyta</taxon>
        <taxon>Spermatophyta</taxon>
        <taxon>Magnoliopsida</taxon>
        <taxon>eudicotyledons</taxon>
        <taxon>Gunneridae</taxon>
        <taxon>Pentapetalae</taxon>
        <taxon>rosids</taxon>
        <taxon>fabids</taxon>
        <taxon>Fabales</taxon>
        <taxon>Fabaceae</taxon>
        <taxon>Papilionoideae</taxon>
        <taxon>50 kb inversion clade</taxon>
        <taxon>NPAAA clade</taxon>
        <taxon>Hologalegina</taxon>
        <taxon>IRL clade</taxon>
        <taxon>Trifolieae</taxon>
        <taxon>Trifolium</taxon>
    </lineage>
</organism>
<dbReference type="Proteomes" id="UP000265520">
    <property type="component" value="Unassembled WGS sequence"/>
</dbReference>
<proteinExistence type="predicted"/>
<keyword evidence="3" id="KW-1185">Reference proteome</keyword>
<feature type="non-terminal residue" evidence="2">
    <location>
        <position position="77"/>
    </location>
</feature>
<comment type="caution">
    <text evidence="2">The sequence shown here is derived from an EMBL/GenBank/DDBJ whole genome shotgun (WGS) entry which is preliminary data.</text>
</comment>
<feature type="domain" description="Retrotransposon Copia-like N-terminal" evidence="1">
    <location>
        <begin position="46"/>
        <end position="76"/>
    </location>
</feature>